<organism evidence="1 2">
    <name type="scientific">Porites evermanni</name>
    <dbReference type="NCBI Taxonomy" id="104178"/>
    <lineage>
        <taxon>Eukaryota</taxon>
        <taxon>Metazoa</taxon>
        <taxon>Cnidaria</taxon>
        <taxon>Anthozoa</taxon>
        <taxon>Hexacorallia</taxon>
        <taxon>Scleractinia</taxon>
        <taxon>Fungiina</taxon>
        <taxon>Poritidae</taxon>
        <taxon>Porites</taxon>
    </lineage>
</organism>
<reference evidence="1 2" key="1">
    <citation type="submission" date="2022-05" db="EMBL/GenBank/DDBJ databases">
        <authorList>
            <consortium name="Genoscope - CEA"/>
            <person name="William W."/>
        </authorList>
    </citation>
    <scope>NUCLEOTIDE SEQUENCE [LARGE SCALE GENOMIC DNA]</scope>
</reference>
<comment type="caution">
    <text evidence="1">The sequence shown here is derived from an EMBL/GenBank/DDBJ whole genome shotgun (WGS) entry which is preliminary data.</text>
</comment>
<protein>
    <submittedName>
        <fullName evidence="1">Uncharacterized protein</fullName>
    </submittedName>
</protein>
<dbReference type="Proteomes" id="UP001159427">
    <property type="component" value="Unassembled WGS sequence"/>
</dbReference>
<sequence>MRKRLPGSSESGFLRSLEDFSVIRGRVGVINDTAFSIAFKEWKFCRHELDVLQSKDFMECPTCAVFQHSAHVDGNAKLYRYKSAGRKKRESYYGEKFILDNVKVDKHLANLYENANQPAQLLRGMKMFQAATKGDYADFLDDSAVEATEVDAMDEQSDSVEVDWEDISFDLSNPDFMAESLSMCEQPATIVDGDVCKWLFPPEFCHSSIDGRNGSNSCSVISLAVTNWFLTSNGNFPGPGALSSEWINRFHLCMILEKKPCAALFIYDDKTVSFLVCQSGSVLFVNSHSHPPYGAAVILASNLSPRFFSCVAEIALLSNTTFGNFSRIAV</sequence>
<proteinExistence type="predicted"/>
<evidence type="ECO:0000313" key="1">
    <source>
        <dbReference type="EMBL" id="CAH3016573.1"/>
    </source>
</evidence>
<dbReference type="EMBL" id="CALNXI010000043">
    <property type="protein sequence ID" value="CAH3016573.1"/>
    <property type="molecule type" value="Genomic_DNA"/>
</dbReference>
<evidence type="ECO:0000313" key="2">
    <source>
        <dbReference type="Proteomes" id="UP001159427"/>
    </source>
</evidence>
<keyword evidence="2" id="KW-1185">Reference proteome</keyword>
<gene>
    <name evidence="1" type="ORF">PEVE_00030407</name>
</gene>
<accession>A0ABN8LMD1</accession>
<name>A0ABN8LMD1_9CNID</name>